<evidence type="ECO:0000256" key="4">
    <source>
        <dbReference type="ARBA" id="ARBA00023239"/>
    </source>
</evidence>
<dbReference type="GO" id="GO:0006782">
    <property type="term" value="P:protoporphyrinogen IX biosynthetic process"/>
    <property type="evidence" value="ECO:0007669"/>
    <property type="project" value="UniProtKB-UniRule"/>
</dbReference>
<dbReference type="PANTHER" id="PTHR38042:SF1">
    <property type="entry name" value="UROPORPHYRINOGEN-III SYNTHASE, CHLOROPLASTIC"/>
    <property type="match status" value="1"/>
</dbReference>
<dbReference type="PANTHER" id="PTHR38042">
    <property type="entry name" value="UROPORPHYRINOGEN-III SYNTHASE, CHLOROPLASTIC"/>
    <property type="match status" value="1"/>
</dbReference>
<dbReference type="InterPro" id="IPR003754">
    <property type="entry name" value="4pyrrol_synth_uPrphyn_synth"/>
</dbReference>
<dbReference type="AlphaFoldDB" id="A0A327KV50"/>
<dbReference type="GO" id="GO:0004852">
    <property type="term" value="F:uroporphyrinogen-III synthase activity"/>
    <property type="evidence" value="ECO:0007669"/>
    <property type="project" value="UniProtKB-UniRule"/>
</dbReference>
<dbReference type="EMBL" id="NPEX01000192">
    <property type="protein sequence ID" value="RAI41365.1"/>
    <property type="molecule type" value="Genomic_DNA"/>
</dbReference>
<feature type="compositionally biased region" description="Basic residues" evidence="10">
    <location>
        <begin position="76"/>
        <end position="87"/>
    </location>
</feature>
<evidence type="ECO:0000259" key="11">
    <source>
        <dbReference type="Pfam" id="PF02602"/>
    </source>
</evidence>
<name>A0A327KV50_9BRAD</name>
<dbReference type="GO" id="GO:0006780">
    <property type="term" value="P:uroporphyrinogen III biosynthetic process"/>
    <property type="evidence" value="ECO:0007669"/>
    <property type="project" value="UniProtKB-UniRule"/>
</dbReference>
<dbReference type="CDD" id="cd06578">
    <property type="entry name" value="HemD"/>
    <property type="match status" value="1"/>
</dbReference>
<comment type="catalytic activity">
    <reaction evidence="8 9">
        <text>hydroxymethylbilane = uroporphyrinogen III + H2O</text>
        <dbReference type="Rhea" id="RHEA:18965"/>
        <dbReference type="ChEBI" id="CHEBI:15377"/>
        <dbReference type="ChEBI" id="CHEBI:57308"/>
        <dbReference type="ChEBI" id="CHEBI:57845"/>
        <dbReference type="EC" id="4.2.1.75"/>
    </reaction>
</comment>
<comment type="similarity">
    <text evidence="2 9">Belongs to the uroporphyrinogen-III synthase family.</text>
</comment>
<dbReference type="SUPFAM" id="SSF69618">
    <property type="entry name" value="HemD-like"/>
    <property type="match status" value="1"/>
</dbReference>
<evidence type="ECO:0000256" key="7">
    <source>
        <dbReference type="ARBA" id="ARBA00040167"/>
    </source>
</evidence>
<feature type="region of interest" description="Disordered" evidence="10">
    <location>
        <begin position="1"/>
        <end position="91"/>
    </location>
</feature>
<comment type="caution">
    <text evidence="12">The sequence shown here is derived from an EMBL/GenBank/DDBJ whole genome shotgun (WGS) entry which is preliminary data.</text>
</comment>
<feature type="compositionally biased region" description="Basic and acidic residues" evidence="10">
    <location>
        <begin position="39"/>
        <end position="72"/>
    </location>
</feature>
<evidence type="ECO:0000256" key="3">
    <source>
        <dbReference type="ARBA" id="ARBA00013109"/>
    </source>
</evidence>
<dbReference type="OrthoDB" id="7163809at2"/>
<protein>
    <recommendedName>
        <fullName evidence="7 9">Uroporphyrinogen-III synthase</fullName>
        <ecNumber evidence="3 9">4.2.1.75</ecNumber>
    </recommendedName>
</protein>
<reference evidence="12 13" key="1">
    <citation type="submission" date="2017-07" db="EMBL/GenBank/DDBJ databases">
        <title>Draft Genome Sequences of Select Purple Nonsulfur Bacteria.</title>
        <authorList>
            <person name="Lasarre B."/>
            <person name="Mckinlay J.B."/>
        </authorList>
    </citation>
    <scope>NUCLEOTIDE SEQUENCE [LARGE SCALE GENOMIC DNA]</scope>
    <source>
        <strain evidence="12 13">DSM 5909</strain>
    </source>
</reference>
<dbReference type="UniPathway" id="UPA00251">
    <property type="reaction ID" value="UER00320"/>
</dbReference>
<organism evidence="12 13">
    <name type="scientific">Rhodoplanes roseus</name>
    <dbReference type="NCBI Taxonomy" id="29409"/>
    <lineage>
        <taxon>Bacteria</taxon>
        <taxon>Pseudomonadati</taxon>
        <taxon>Pseudomonadota</taxon>
        <taxon>Alphaproteobacteria</taxon>
        <taxon>Hyphomicrobiales</taxon>
        <taxon>Nitrobacteraceae</taxon>
        <taxon>Rhodoplanes</taxon>
    </lineage>
</organism>
<evidence type="ECO:0000256" key="6">
    <source>
        <dbReference type="ARBA" id="ARBA00037589"/>
    </source>
</evidence>
<evidence type="ECO:0000256" key="8">
    <source>
        <dbReference type="ARBA" id="ARBA00048617"/>
    </source>
</evidence>
<evidence type="ECO:0000256" key="10">
    <source>
        <dbReference type="SAM" id="MobiDB-lite"/>
    </source>
</evidence>
<feature type="domain" description="Tetrapyrrole biosynthesis uroporphyrinogen III synthase" evidence="11">
    <location>
        <begin position="122"/>
        <end position="337"/>
    </location>
</feature>
<keyword evidence="13" id="KW-1185">Reference proteome</keyword>
<sequence>MPGKRHPHPRAARRHRRRRHPHGADRRAGVPAGARRLLPHPDRRPRDRVGRPARAARPDRQAGRQHRPRDLAGGRGGRRRGARRGCRSRAEGARRAGLLRGLLTREAGVRLLVTRPDPDGARTAAALRTRGHDVLAAPLLRIESVADAAIGDGPWAAVALTSTNAIGAIVSHEGLSGVPVFTVGGRTARAARDAGLTAVRSAEGDVAALAALIAAECAGARDPVLYLAGEDRAGDLEGLLAGHGLAVKTAVVYRAVTESRFPDTVRAALVSGAVDAVLHYSRRTAEAFLAACAVDGLDAATLRIRHLCLSPQVAAALREAGSKDVVAAPRPDEASLFGLL</sequence>
<dbReference type="EC" id="4.2.1.75" evidence="3 9"/>
<comment type="function">
    <text evidence="6 9">Catalyzes cyclization of the linear tetrapyrrole, hydroxymethylbilane, to the macrocyclic uroporphyrinogen III.</text>
</comment>
<evidence type="ECO:0000313" key="12">
    <source>
        <dbReference type="EMBL" id="RAI41365.1"/>
    </source>
</evidence>
<evidence type="ECO:0000256" key="2">
    <source>
        <dbReference type="ARBA" id="ARBA00008133"/>
    </source>
</evidence>
<comment type="pathway">
    <text evidence="1 9">Porphyrin-containing compound metabolism; protoporphyrin-IX biosynthesis; coproporphyrinogen-III from 5-aminolevulinate: step 3/4.</text>
</comment>
<proteinExistence type="inferred from homology"/>
<evidence type="ECO:0000256" key="5">
    <source>
        <dbReference type="ARBA" id="ARBA00023244"/>
    </source>
</evidence>
<keyword evidence="4 9" id="KW-0456">Lyase</keyword>
<dbReference type="Pfam" id="PF02602">
    <property type="entry name" value="HEM4"/>
    <property type="match status" value="1"/>
</dbReference>
<accession>A0A327KV50</accession>
<evidence type="ECO:0000256" key="1">
    <source>
        <dbReference type="ARBA" id="ARBA00004772"/>
    </source>
</evidence>
<feature type="compositionally biased region" description="Basic residues" evidence="10">
    <location>
        <begin position="1"/>
        <end position="21"/>
    </location>
</feature>
<evidence type="ECO:0000313" key="13">
    <source>
        <dbReference type="Proteomes" id="UP000249130"/>
    </source>
</evidence>
<keyword evidence="5 9" id="KW-0627">Porphyrin biosynthesis</keyword>
<dbReference type="Proteomes" id="UP000249130">
    <property type="component" value="Unassembled WGS sequence"/>
</dbReference>
<gene>
    <name evidence="12" type="ORF">CH341_21795</name>
</gene>
<dbReference type="Gene3D" id="3.40.50.10090">
    <property type="match status" value="2"/>
</dbReference>
<dbReference type="InterPro" id="IPR036108">
    <property type="entry name" value="4pyrrol_syn_uPrphyn_synt_sf"/>
</dbReference>
<evidence type="ECO:0000256" key="9">
    <source>
        <dbReference type="RuleBase" id="RU366031"/>
    </source>
</evidence>
<dbReference type="InterPro" id="IPR039793">
    <property type="entry name" value="UROS/Hem4"/>
</dbReference>